<protein>
    <submittedName>
        <fullName evidence="2">Uncharacterized protein</fullName>
    </submittedName>
</protein>
<feature type="compositionally biased region" description="Low complexity" evidence="1">
    <location>
        <begin position="33"/>
        <end position="45"/>
    </location>
</feature>
<proteinExistence type="predicted"/>
<feature type="compositionally biased region" description="Basic residues" evidence="1">
    <location>
        <begin position="46"/>
        <end position="65"/>
    </location>
</feature>
<organism evidence="2">
    <name type="scientific">Arundo donax</name>
    <name type="common">Giant reed</name>
    <name type="synonym">Donax arundinaceus</name>
    <dbReference type="NCBI Taxonomy" id="35708"/>
    <lineage>
        <taxon>Eukaryota</taxon>
        <taxon>Viridiplantae</taxon>
        <taxon>Streptophyta</taxon>
        <taxon>Embryophyta</taxon>
        <taxon>Tracheophyta</taxon>
        <taxon>Spermatophyta</taxon>
        <taxon>Magnoliopsida</taxon>
        <taxon>Liliopsida</taxon>
        <taxon>Poales</taxon>
        <taxon>Poaceae</taxon>
        <taxon>PACMAD clade</taxon>
        <taxon>Arundinoideae</taxon>
        <taxon>Arundineae</taxon>
        <taxon>Arundo</taxon>
    </lineage>
</organism>
<feature type="region of interest" description="Disordered" evidence="1">
    <location>
        <begin position="13"/>
        <end position="65"/>
    </location>
</feature>
<dbReference type="AlphaFoldDB" id="A0A0A9ES94"/>
<name>A0A0A9ES94_ARUDO</name>
<reference evidence="2" key="2">
    <citation type="journal article" date="2015" name="Data Brief">
        <title>Shoot transcriptome of the giant reed, Arundo donax.</title>
        <authorList>
            <person name="Barrero R.A."/>
            <person name="Guerrero F.D."/>
            <person name="Moolhuijzen P."/>
            <person name="Goolsby J.A."/>
            <person name="Tidwell J."/>
            <person name="Bellgard S.E."/>
            <person name="Bellgard M.I."/>
        </authorList>
    </citation>
    <scope>NUCLEOTIDE SEQUENCE</scope>
    <source>
        <tissue evidence="2">Shoot tissue taken approximately 20 cm above the soil surface</tissue>
    </source>
</reference>
<accession>A0A0A9ES94</accession>
<evidence type="ECO:0000313" key="2">
    <source>
        <dbReference type="EMBL" id="JAE02967.1"/>
    </source>
</evidence>
<sequence>MGAHLQFQGVVQHAPAAGRHLRPLQRGVPRPPGAAQRAARGGRLLVRPRHRPVRRPRGPHLSRRR</sequence>
<reference evidence="2" key="1">
    <citation type="submission" date="2014-09" db="EMBL/GenBank/DDBJ databases">
        <authorList>
            <person name="Magalhaes I.L.F."/>
            <person name="Oliveira U."/>
            <person name="Santos F.R."/>
            <person name="Vidigal T.H.D.A."/>
            <person name="Brescovit A.D."/>
            <person name="Santos A.J."/>
        </authorList>
    </citation>
    <scope>NUCLEOTIDE SEQUENCE</scope>
    <source>
        <tissue evidence="2">Shoot tissue taken approximately 20 cm above the soil surface</tissue>
    </source>
</reference>
<dbReference type="EMBL" id="GBRH01194929">
    <property type="protein sequence ID" value="JAE02967.1"/>
    <property type="molecule type" value="Transcribed_RNA"/>
</dbReference>
<evidence type="ECO:0000256" key="1">
    <source>
        <dbReference type="SAM" id="MobiDB-lite"/>
    </source>
</evidence>